<dbReference type="AlphaFoldDB" id="T1IX20"/>
<comment type="subcellular location">
    <subcellularLocation>
        <location evidence="1">Nucleus</location>
    </subcellularLocation>
</comment>
<dbReference type="STRING" id="126957.T1IX20"/>
<evidence type="ECO:0000256" key="6">
    <source>
        <dbReference type="SAM" id="MobiDB-lite"/>
    </source>
</evidence>
<evidence type="ECO:0000256" key="3">
    <source>
        <dbReference type="ARBA" id="ARBA00023125"/>
    </source>
</evidence>
<dbReference type="PROSITE" id="PS50888">
    <property type="entry name" value="BHLH"/>
    <property type="match status" value="1"/>
</dbReference>
<reference evidence="10" key="1">
    <citation type="submission" date="2011-05" db="EMBL/GenBank/DDBJ databases">
        <authorList>
            <person name="Richards S.R."/>
            <person name="Qu J."/>
            <person name="Jiang H."/>
            <person name="Jhangiani S.N."/>
            <person name="Agravi P."/>
            <person name="Goodspeed R."/>
            <person name="Gross S."/>
            <person name="Mandapat C."/>
            <person name="Jackson L."/>
            <person name="Mathew T."/>
            <person name="Pu L."/>
            <person name="Thornton R."/>
            <person name="Saada N."/>
            <person name="Wilczek-Boney K.B."/>
            <person name="Lee S."/>
            <person name="Kovar C."/>
            <person name="Wu Y."/>
            <person name="Scherer S.E."/>
            <person name="Worley K.C."/>
            <person name="Muzny D.M."/>
            <person name="Gibbs R."/>
        </authorList>
    </citation>
    <scope>NUCLEOTIDE SEQUENCE</scope>
    <source>
        <strain evidence="10">Brora</strain>
    </source>
</reference>
<dbReference type="Gene3D" id="4.10.280.10">
    <property type="entry name" value="Helix-loop-helix DNA-binding domain"/>
    <property type="match status" value="1"/>
</dbReference>
<dbReference type="eggNOG" id="KOG4304">
    <property type="taxonomic scope" value="Eukaryota"/>
</dbReference>
<dbReference type="InterPro" id="IPR011598">
    <property type="entry name" value="bHLH_dom"/>
</dbReference>
<keyword evidence="2" id="KW-0805">Transcription regulation</keyword>
<evidence type="ECO:0000259" key="8">
    <source>
        <dbReference type="PROSITE" id="PS51054"/>
    </source>
</evidence>
<proteinExistence type="predicted"/>
<dbReference type="InterPro" id="IPR050370">
    <property type="entry name" value="HES_HEY"/>
</dbReference>
<dbReference type="HOGENOM" id="CLU_068550_1_0_1"/>
<keyword evidence="3" id="KW-0238">DNA-binding</keyword>
<evidence type="ECO:0000259" key="7">
    <source>
        <dbReference type="PROSITE" id="PS50888"/>
    </source>
</evidence>
<dbReference type="Gene3D" id="6.10.250.980">
    <property type="match status" value="1"/>
</dbReference>
<feature type="region of interest" description="Disordered" evidence="6">
    <location>
        <begin position="203"/>
        <end position="223"/>
    </location>
</feature>
<dbReference type="Proteomes" id="UP000014500">
    <property type="component" value="Unassembled WGS sequence"/>
</dbReference>
<evidence type="ECO:0000256" key="2">
    <source>
        <dbReference type="ARBA" id="ARBA00023015"/>
    </source>
</evidence>
<evidence type="ECO:0000256" key="1">
    <source>
        <dbReference type="ARBA" id="ARBA00004123"/>
    </source>
</evidence>
<dbReference type="InterPro" id="IPR036638">
    <property type="entry name" value="HLH_DNA-bd_sf"/>
</dbReference>
<dbReference type="FunFam" id="4.10.280.10:FF:000009">
    <property type="entry name" value="Transcription factor HES-1"/>
    <property type="match status" value="1"/>
</dbReference>
<evidence type="ECO:0000256" key="4">
    <source>
        <dbReference type="ARBA" id="ARBA00023163"/>
    </source>
</evidence>
<dbReference type="Pfam" id="PF07527">
    <property type="entry name" value="Hairy_orange"/>
    <property type="match status" value="1"/>
</dbReference>
<evidence type="ECO:0000313" key="9">
    <source>
        <dbReference type="EnsemblMetazoa" id="SMAR005751-PA"/>
    </source>
</evidence>
<dbReference type="GO" id="GO:1990837">
    <property type="term" value="F:sequence-specific double-stranded DNA binding"/>
    <property type="evidence" value="ECO:0007669"/>
    <property type="project" value="UniProtKB-ARBA"/>
</dbReference>
<dbReference type="PROSITE" id="PS51054">
    <property type="entry name" value="ORANGE"/>
    <property type="match status" value="1"/>
</dbReference>
<feature type="domain" description="BHLH" evidence="7">
    <location>
        <begin position="14"/>
        <end position="71"/>
    </location>
</feature>
<dbReference type="PANTHER" id="PTHR10985">
    <property type="entry name" value="BASIC HELIX-LOOP-HELIX TRANSCRIPTION FACTOR, HES-RELATED"/>
    <property type="match status" value="1"/>
</dbReference>
<dbReference type="SUPFAM" id="SSF47459">
    <property type="entry name" value="HLH, helix-loop-helix DNA-binding domain"/>
    <property type="match status" value="1"/>
</dbReference>
<keyword evidence="10" id="KW-1185">Reference proteome</keyword>
<keyword evidence="4" id="KW-0804">Transcription</keyword>
<dbReference type="GO" id="GO:0006355">
    <property type="term" value="P:regulation of DNA-templated transcription"/>
    <property type="evidence" value="ECO:0007669"/>
    <property type="project" value="InterPro"/>
</dbReference>
<feature type="compositionally biased region" description="Basic and acidic residues" evidence="6">
    <location>
        <begin position="208"/>
        <end position="223"/>
    </location>
</feature>
<keyword evidence="5" id="KW-0539">Nucleus</keyword>
<name>T1IX20_STRMM</name>
<dbReference type="PhylomeDB" id="T1IX20"/>
<protein>
    <recommendedName>
        <fullName evidence="11">BHLH domain-containing protein</fullName>
    </recommendedName>
</protein>
<evidence type="ECO:0000256" key="5">
    <source>
        <dbReference type="ARBA" id="ARBA00023242"/>
    </source>
</evidence>
<dbReference type="OMA" id="CAMELNR"/>
<dbReference type="GO" id="GO:0046983">
    <property type="term" value="F:protein dimerization activity"/>
    <property type="evidence" value="ECO:0007669"/>
    <property type="project" value="InterPro"/>
</dbReference>
<dbReference type="InterPro" id="IPR003650">
    <property type="entry name" value="Orange_dom"/>
</dbReference>
<accession>T1IX20</accession>
<reference evidence="9" key="2">
    <citation type="submission" date="2015-02" db="UniProtKB">
        <authorList>
            <consortium name="EnsemblMetazoa"/>
        </authorList>
    </citation>
    <scope>IDENTIFICATION</scope>
</reference>
<evidence type="ECO:0008006" key="11">
    <source>
        <dbReference type="Google" id="ProtNLM"/>
    </source>
</evidence>
<dbReference type="Pfam" id="PF00010">
    <property type="entry name" value="HLH"/>
    <property type="match status" value="1"/>
</dbReference>
<evidence type="ECO:0000313" key="10">
    <source>
        <dbReference type="Proteomes" id="UP000014500"/>
    </source>
</evidence>
<organism evidence="9 10">
    <name type="scientific">Strigamia maritima</name>
    <name type="common">European centipede</name>
    <name type="synonym">Geophilus maritimus</name>
    <dbReference type="NCBI Taxonomy" id="126957"/>
    <lineage>
        <taxon>Eukaryota</taxon>
        <taxon>Metazoa</taxon>
        <taxon>Ecdysozoa</taxon>
        <taxon>Arthropoda</taxon>
        <taxon>Myriapoda</taxon>
        <taxon>Chilopoda</taxon>
        <taxon>Pleurostigmophora</taxon>
        <taxon>Geophilomorpha</taxon>
        <taxon>Linotaeniidae</taxon>
        <taxon>Strigamia</taxon>
    </lineage>
</organism>
<dbReference type="SMART" id="SM00353">
    <property type="entry name" value="HLH"/>
    <property type="match status" value="1"/>
</dbReference>
<sequence length="223" mass="25297">MPAEKPQLKVMEGTRRSSKPLMEKRRRARINHSLAELKNLVVDSTRKENTRYNKLEKADILEMAVNHLQNLQNQKSSVSSINKYLAGFSECLHQVSLCMDQLDGLNKDDRMHLLHHLTKCLSNIRTNEAWTPQPNDESKSTAADVHANTMGNDAFSNNSIFSGLPLIPSRLTTGEIAFVMPCATSNSNLVPFFNDFNKNPIDLAPNEQLERPKTDSEPVWRPW</sequence>
<feature type="region of interest" description="Disordered" evidence="6">
    <location>
        <begin position="1"/>
        <end position="21"/>
    </location>
</feature>
<feature type="domain" description="Orange" evidence="8">
    <location>
        <begin position="84"/>
        <end position="117"/>
    </location>
</feature>
<dbReference type="SMART" id="SM00511">
    <property type="entry name" value="ORANGE"/>
    <property type="match status" value="1"/>
</dbReference>
<dbReference type="GO" id="GO:0005634">
    <property type="term" value="C:nucleus"/>
    <property type="evidence" value="ECO:0007669"/>
    <property type="project" value="UniProtKB-SubCell"/>
</dbReference>
<dbReference type="EMBL" id="JH431639">
    <property type="status" value="NOT_ANNOTATED_CDS"/>
    <property type="molecule type" value="Genomic_DNA"/>
</dbReference>
<dbReference type="EnsemblMetazoa" id="SMAR005751-RA">
    <property type="protein sequence ID" value="SMAR005751-PA"/>
    <property type="gene ID" value="SMAR005751"/>
</dbReference>